<keyword evidence="5" id="KW-0560">Oxidoreductase</keyword>
<evidence type="ECO:0000256" key="6">
    <source>
        <dbReference type="ARBA" id="ARBA00023285"/>
    </source>
</evidence>
<keyword evidence="3 7" id="KW-0547">Nucleotide-binding</keyword>
<comment type="cofactor">
    <cofactor evidence="1">
        <name>adenosylcob(III)alamin</name>
        <dbReference type="ChEBI" id="CHEBI:18408"/>
    </cofactor>
</comment>
<evidence type="ECO:0000256" key="1">
    <source>
        <dbReference type="ARBA" id="ARBA00001922"/>
    </source>
</evidence>
<evidence type="ECO:0000256" key="2">
    <source>
        <dbReference type="ARBA" id="ARBA00022628"/>
    </source>
</evidence>
<organism evidence="9 10">
    <name type="scientific">Pontiella desulfatans</name>
    <dbReference type="NCBI Taxonomy" id="2750659"/>
    <lineage>
        <taxon>Bacteria</taxon>
        <taxon>Pseudomonadati</taxon>
        <taxon>Kiritimatiellota</taxon>
        <taxon>Kiritimatiellia</taxon>
        <taxon>Kiritimatiellales</taxon>
        <taxon>Pontiellaceae</taxon>
        <taxon>Pontiella</taxon>
    </lineage>
</organism>
<dbReference type="Gene3D" id="3.20.70.20">
    <property type="match status" value="2"/>
</dbReference>
<dbReference type="RefSeq" id="WP_136078366.1">
    <property type="nucleotide sequence ID" value="NZ_CAAHFG010000001.1"/>
</dbReference>
<keyword evidence="2" id="KW-0846">Cobalamin</keyword>
<keyword evidence="10" id="KW-1185">Reference proteome</keyword>
<gene>
    <name evidence="9" type="primary">rtpR</name>
    <name evidence="9" type="ORF">PDESU_01279</name>
</gene>
<dbReference type="AlphaFoldDB" id="A0A6C2TYP5"/>
<dbReference type="EMBL" id="CAAHFG010000001">
    <property type="protein sequence ID" value="VGO12725.1"/>
    <property type="molecule type" value="Genomic_DNA"/>
</dbReference>
<evidence type="ECO:0000256" key="3">
    <source>
        <dbReference type="ARBA" id="ARBA00022741"/>
    </source>
</evidence>
<evidence type="ECO:0000256" key="5">
    <source>
        <dbReference type="ARBA" id="ARBA00023002"/>
    </source>
</evidence>
<name>A0A6C2TYP5_PONDE</name>
<dbReference type="InterPro" id="IPR005144">
    <property type="entry name" value="ATP-cone_dom"/>
</dbReference>
<accession>A0A6C2TYP5</accession>
<dbReference type="Proteomes" id="UP000366872">
    <property type="component" value="Unassembled WGS sequence"/>
</dbReference>
<dbReference type="GO" id="GO:0005524">
    <property type="term" value="F:ATP binding"/>
    <property type="evidence" value="ECO:0007669"/>
    <property type="project" value="UniProtKB-UniRule"/>
</dbReference>
<dbReference type="PROSITE" id="PS51161">
    <property type="entry name" value="ATP_CONE"/>
    <property type="match status" value="1"/>
</dbReference>
<dbReference type="Pfam" id="PF03477">
    <property type="entry name" value="ATP-cone"/>
    <property type="match status" value="1"/>
</dbReference>
<evidence type="ECO:0000313" key="10">
    <source>
        <dbReference type="Proteomes" id="UP000366872"/>
    </source>
</evidence>
<evidence type="ECO:0000256" key="7">
    <source>
        <dbReference type="PROSITE-ProRule" id="PRU00492"/>
    </source>
</evidence>
<dbReference type="InterPro" id="IPR050862">
    <property type="entry name" value="RdRp_reductase_class-2"/>
</dbReference>
<dbReference type="GO" id="GO:0031419">
    <property type="term" value="F:cobalamin binding"/>
    <property type="evidence" value="ECO:0007669"/>
    <property type="project" value="UniProtKB-KW"/>
</dbReference>
<feature type="domain" description="ATP-cone" evidence="8">
    <location>
        <begin position="3"/>
        <end position="104"/>
    </location>
</feature>
<evidence type="ECO:0000256" key="4">
    <source>
        <dbReference type="ARBA" id="ARBA00022840"/>
    </source>
</evidence>
<dbReference type="PANTHER" id="PTHR43371:SF1">
    <property type="entry name" value="RIBONUCLEOSIDE-DIPHOSPHATE REDUCTASE"/>
    <property type="match status" value="1"/>
</dbReference>
<evidence type="ECO:0000259" key="8">
    <source>
        <dbReference type="PROSITE" id="PS51161"/>
    </source>
</evidence>
<dbReference type="PANTHER" id="PTHR43371">
    <property type="entry name" value="VITAMIN B12-DEPENDENT RIBONUCLEOTIDE REDUCTASE"/>
    <property type="match status" value="1"/>
</dbReference>
<dbReference type="SUPFAM" id="SSF51998">
    <property type="entry name" value="PFL-like glycyl radical enzymes"/>
    <property type="match status" value="1"/>
</dbReference>
<evidence type="ECO:0000313" key="9">
    <source>
        <dbReference type="EMBL" id="VGO12725.1"/>
    </source>
</evidence>
<dbReference type="GO" id="GO:0004748">
    <property type="term" value="F:ribonucleoside-diphosphate reductase activity, thioredoxin disulfide as acceptor"/>
    <property type="evidence" value="ECO:0007669"/>
    <property type="project" value="TreeGrafter"/>
</dbReference>
<sequence length="752" mass="84745">MAIKVKKRDTATVDYDESKIYRAIEKAVRNAVQVDDDVPQHLVTIVRDITAKLDNIIKGYQHRGTKEIDVEHIQDLVEQQLMGAGLYEVAKAYILYREEHKQARNQRLRPDASAIQDYMLVSRYARYMKDLGRRETFPEAVARVRDMHLRQFPAAEEDIHWAFDQVLEKRCLPSMRSMQFGGKAIETNHARMYNCTFGICDRPQFFAEGLYLLLCGTGVGFSVEFEHVEKLPPIASSVDEGSVVHFNIADTIEGWADAMQALIDSYIEGYLVEFNYSKIRPRGAPLSTSGGRAPGHVPLRRALERARVILDSALGRKLKPIEAYDIMMHAADAVIAGGVRRSATICLFSQDDGEMMNAKRGNWFESNPQRGRSNNSVKLIRNETSKAQFLRVFQKQKEWGEPGFYFANDLSHGCNPCCEIGLNPHLEVKDDQGNVTIESGWQFCNLTEINGSRLLSEADFRTAVRAATIIGTLQAGYTTFPYLGETTEKLCRREALLGVSITGMMDSPAITLDPVLQKKMAEYAIEVNREITLKIGTEPAARLTCVKPAGSTSLLLGTASGIHPRHSRRYFRRAQANKTDPVYKHFNETNPHMCEESVWSANKTDDVITFCVEAPEEAILRSEMSAMDLLKYVHSTQQNWVVPGTARPEMNPGLYHNVSNTLTVRDDEWDRVADYIWENRADFTGISMLAAGGDKIYQQAPHEEVITAQDETLWNELISKFKPVDYTLMREEEDETNLQGEIACAGGACELV</sequence>
<proteinExistence type="predicted"/>
<protein>
    <submittedName>
        <fullName evidence="9">Adenosylcobalamin-dependent ribonucleoside-triphosphate reductase</fullName>
    </submittedName>
</protein>
<keyword evidence="6" id="KW-0170">Cobalt</keyword>
<reference evidence="9 10" key="1">
    <citation type="submission" date="2019-04" db="EMBL/GenBank/DDBJ databases">
        <authorList>
            <person name="Van Vliet M D."/>
        </authorList>
    </citation>
    <scope>NUCLEOTIDE SEQUENCE [LARGE SCALE GENOMIC DNA]</scope>
    <source>
        <strain evidence="9 10">F1</strain>
    </source>
</reference>
<keyword evidence="4 7" id="KW-0067">ATP-binding</keyword>